<sequence length="986" mass="103841">MYVVYAFGNGYLLSNMFMAISSFFANGDTYALLEGLVLISYIFLLIRVIVTGNHFHLKTMFMYTGGFAVVYLALISVQVNVNVQDISNPGSPTNAQVISHVPIGIAEPWSLVTTAQYALAQDFQNTFSVPNGDNLLENGIGVSLMNDETNATISPSNSYLYEDYNMYIQNCVAPGIATGNINASTLFSAGNATDTSSLSYQASNAYSVWDVMSSYTAGAGANILTNWYSGTNPSSMTEQASGQSDPQGITTTCGQETVWIQSAVQDYINGPLMNSMAGALQFATVSELSNAIGSINPYIYNMQQSSMNMLYQSIGANMYSPAILKMAQISGANADSLAVATGTAVQSTTSGLIESGILAGKYMPIVFGLFEALMLGVCVILLILGITHLGHGYIKMMFQFLIMIMIWPSLVVIFNYISQLIIQAQFSGYSGLGYSIGSSGAISSYLSESLAWMGYFSWSVPMVAYAIASNSSYAMVSMVGGMESSITRNASIPGANALSKGDFEAGVVKDNMMTANSFNATHQASVGVGATGIQSAPYVTETTQKGINGTISEQRVDGHGVFATITQGQNTVSLQRQSDGDWEVTKYNGSLSAVDKKEWIEGVKKDLSSADKQELSLHKTASNSIETLQSAINQYNATSNGSVTRGKNRNAIVSSGGNQTNNQTVDAKSTADGSGGIGLNLFGLKLGVGFTNSNSLMNSTGNAYGSGVQHKIDNLKNELHTLTNSHNSLVAEAASKALTAVDKWSDSISKIKTYRQDLSEAKTGSFAVSGSVMPNAINNMVTNKGSLNSFASAFEVVNNEAASVSGIEGFISQQGSYDAKLSDFGNINTKISNGAASLSKQTNILTPTNFSNAYAGATNQGNGEFSNLNYEYSKNYNLNALSISSPIAGPGFISAQTASSVPHGNPLINNALRGYSFVANTADGMVNGVLFGGIGGIGSINGNENNYFGLHGGDLGYAIGSGDLGNYLGTHKFTGLSGGFQPTSGH</sequence>
<dbReference type="Proteomes" id="UP000322454">
    <property type="component" value="Unassembled WGS sequence"/>
</dbReference>
<feature type="domain" description="TraG N-terminal Proteobacteria" evidence="2">
    <location>
        <begin position="4"/>
        <end position="486"/>
    </location>
</feature>
<dbReference type="AlphaFoldDB" id="A0A520XFP7"/>
<comment type="caution">
    <text evidence="3">The sequence shown here is derived from an EMBL/GenBank/DDBJ whole genome shotgun (WGS) entry which is preliminary data.</text>
</comment>
<organism evidence="3 4">
    <name type="scientific">Candidatus Acidulodesulfobacterium acidiphilum</name>
    <dbReference type="NCBI Taxonomy" id="2597224"/>
    <lineage>
        <taxon>Bacteria</taxon>
        <taxon>Deltaproteobacteria</taxon>
        <taxon>Candidatus Acidulodesulfobacterales</taxon>
        <taxon>Candidatus Acidulodesulfobacterium</taxon>
    </lineage>
</organism>
<feature type="transmembrane region" description="Helical" evidence="1">
    <location>
        <begin position="398"/>
        <end position="417"/>
    </location>
</feature>
<evidence type="ECO:0000313" key="3">
    <source>
        <dbReference type="EMBL" id="RZV39905.1"/>
    </source>
</evidence>
<evidence type="ECO:0000256" key="1">
    <source>
        <dbReference type="SAM" id="Phobius"/>
    </source>
</evidence>
<feature type="transmembrane region" description="Helical" evidence="1">
    <location>
        <begin position="7"/>
        <end position="24"/>
    </location>
</feature>
<name>A0A520XFP7_9DELT</name>
<gene>
    <name evidence="3" type="ORF">EVJ48_03000</name>
</gene>
<proteinExistence type="predicted"/>
<protein>
    <submittedName>
        <fullName evidence="3">Conjugal transfer protein TraG</fullName>
    </submittedName>
</protein>
<feature type="transmembrane region" description="Helical" evidence="1">
    <location>
        <begin position="30"/>
        <end position="49"/>
    </location>
</feature>
<dbReference type="EMBL" id="SHMQ01000005">
    <property type="protein sequence ID" value="RZV39905.1"/>
    <property type="molecule type" value="Genomic_DNA"/>
</dbReference>
<keyword evidence="1" id="KW-0472">Membrane</keyword>
<evidence type="ECO:0000259" key="2">
    <source>
        <dbReference type="Pfam" id="PF07916"/>
    </source>
</evidence>
<accession>A0A520XFP7</accession>
<reference evidence="3 4" key="1">
    <citation type="submission" date="2019-01" db="EMBL/GenBank/DDBJ databases">
        <title>Insights into ecological role of a new deltaproteobacterial order Candidatus Sinidesulfobacterales (Sva0485) by metagenomics and metatranscriptomics.</title>
        <authorList>
            <person name="Tan S."/>
            <person name="Liu J."/>
            <person name="Fang Y."/>
            <person name="Hedlund B."/>
            <person name="Lian Z.-H."/>
            <person name="Huang L.-Y."/>
            <person name="Li J.-T."/>
            <person name="Huang L.-N."/>
            <person name="Li W.-J."/>
            <person name="Jiang H.-C."/>
            <person name="Dong H.-L."/>
            <person name="Shu W.-S."/>
        </authorList>
    </citation>
    <scope>NUCLEOTIDE SEQUENCE [LARGE SCALE GENOMIC DNA]</scope>
    <source>
        <strain evidence="3">AP4</strain>
    </source>
</reference>
<feature type="transmembrane region" description="Helical" evidence="1">
    <location>
        <begin position="362"/>
        <end position="386"/>
    </location>
</feature>
<evidence type="ECO:0000313" key="4">
    <source>
        <dbReference type="Proteomes" id="UP000322454"/>
    </source>
</evidence>
<feature type="transmembrane region" description="Helical" evidence="1">
    <location>
        <begin position="61"/>
        <end position="79"/>
    </location>
</feature>
<dbReference type="Pfam" id="PF07916">
    <property type="entry name" value="TraG_N"/>
    <property type="match status" value="1"/>
</dbReference>
<keyword evidence="1" id="KW-1133">Transmembrane helix</keyword>
<dbReference type="InterPro" id="IPR012931">
    <property type="entry name" value="TraG_N_Proteobacteria"/>
</dbReference>
<keyword evidence="1" id="KW-0812">Transmembrane</keyword>